<feature type="domain" description="Response regulatory" evidence="10">
    <location>
        <begin position="645"/>
        <end position="763"/>
    </location>
</feature>
<feature type="domain" description="PAS" evidence="11">
    <location>
        <begin position="4"/>
        <end position="60"/>
    </location>
</feature>
<evidence type="ECO:0000313" key="13">
    <source>
        <dbReference type="EMBL" id="MDW8800358.1"/>
    </source>
</evidence>
<dbReference type="PANTHER" id="PTHR45339">
    <property type="entry name" value="HYBRID SIGNAL TRANSDUCTION HISTIDINE KINASE J"/>
    <property type="match status" value="1"/>
</dbReference>
<dbReference type="InterPro" id="IPR004358">
    <property type="entry name" value="Sig_transdc_His_kin-like_C"/>
</dbReference>
<evidence type="ECO:0000256" key="2">
    <source>
        <dbReference type="ARBA" id="ARBA00012438"/>
    </source>
</evidence>
<dbReference type="InterPro" id="IPR001610">
    <property type="entry name" value="PAC"/>
</dbReference>
<dbReference type="CDD" id="cd00082">
    <property type="entry name" value="HisKA"/>
    <property type="match status" value="1"/>
</dbReference>
<dbReference type="EC" id="2.7.13.3" evidence="2"/>
<dbReference type="PROSITE" id="PS50109">
    <property type="entry name" value="HIS_KIN"/>
    <property type="match status" value="1"/>
</dbReference>
<dbReference type="Proteomes" id="UP001281656">
    <property type="component" value="Unassembled WGS sequence"/>
</dbReference>
<evidence type="ECO:0000259" key="12">
    <source>
        <dbReference type="PROSITE" id="PS50113"/>
    </source>
</evidence>
<dbReference type="InterPro" id="IPR035965">
    <property type="entry name" value="PAS-like_dom_sf"/>
</dbReference>
<evidence type="ECO:0000256" key="7">
    <source>
        <dbReference type="ARBA" id="ARBA00024867"/>
    </source>
</evidence>
<feature type="modified residue" description="4-aspartylphosphate" evidence="8">
    <location>
        <position position="694"/>
    </location>
</feature>
<dbReference type="EMBL" id="JARUJP010000003">
    <property type="protein sequence ID" value="MDW8800358.1"/>
    <property type="molecule type" value="Genomic_DNA"/>
</dbReference>
<dbReference type="InterPro" id="IPR003594">
    <property type="entry name" value="HATPase_dom"/>
</dbReference>
<dbReference type="SUPFAM" id="SSF52172">
    <property type="entry name" value="CheY-like"/>
    <property type="match status" value="1"/>
</dbReference>
<evidence type="ECO:0000259" key="11">
    <source>
        <dbReference type="PROSITE" id="PS50112"/>
    </source>
</evidence>
<dbReference type="InterPro" id="IPR036097">
    <property type="entry name" value="HisK_dim/P_sf"/>
</dbReference>
<keyword evidence="5" id="KW-0808">Transferase</keyword>
<dbReference type="Pfam" id="PF00512">
    <property type="entry name" value="HisKA"/>
    <property type="match status" value="1"/>
</dbReference>
<dbReference type="SMART" id="SM00086">
    <property type="entry name" value="PAC"/>
    <property type="match status" value="3"/>
</dbReference>
<protein>
    <recommendedName>
        <fullName evidence="3">Stage 0 sporulation protein A homolog</fullName>
        <ecNumber evidence="2">2.7.13.3</ecNumber>
    </recommendedName>
</protein>
<dbReference type="Pfam" id="PF08447">
    <property type="entry name" value="PAS_3"/>
    <property type="match status" value="2"/>
</dbReference>
<dbReference type="InterPro" id="IPR000014">
    <property type="entry name" value="PAS"/>
</dbReference>
<keyword evidence="6" id="KW-0902">Two-component regulatory system</keyword>
<accession>A0ABU4JQG8</accession>
<sequence length="769" mass="88959">MELSKDNYEKMVNLTPELLCISDINGYFKYVNPACEKVLGYSAEEMKKINFYNLLHPEDRFKLYNWISFFNRETNEELSVEYRYICKDKTYKWIAWNGRIQWDEKLIYFAGHDVTERKKIQLELESTQKKLEEAQEFAHIGYWEYDVVREQSFWSDELFRMYGYKPKEFIPSISRFIDIVHLEDKSLIKEIIQNTFKGEAGNTAEYDIRVVKADNTITWIHEKVVCNCDSAGNLARVYGIVQDITQRKLKEMELKEREEMYRSLANNVPVGIFSYDKNGNITFINPKVLEIFGFPLEEIDKPFNLFTDSSLVENRISDTYKKCIESGKLVIAEKQYYSQRRKSATIRILAAPIKDDNGDVVSAIAIIEDFTERKRMETDLYKAKEQAEAANMAKSQFLANMSHEIRTPMNGIMGMADLLTLTYLTDEQSEMIDIIKSSSKSLLQIINDILDLSKIDAGKIKLNPELVDILGLIESESKMFQFIAKEKGLDFQIDISEDMPKEIIVDRVRLMQIVINLVGNAIKFTEKGRVILSIKKLKRVKNKIQLMFSIEDTGIGIKSEDIPKLFNYFTQLENFLTKRFKGTGLGLAISKRLVELMGGEISVESEYGRGSTFYFTCVVDVPKKESDNFTLEESFTTHNSAKGLNILLVEDDYVSQLTIKLMCKQNNWNVEVSDNGKKALEMMEKVQYDLVLMDIQLPEISGFDLTRIIREKEKLTDTHLPIIATTAYAMGEDKEKSLSSGMDDFIGKPIDMEKLQEIVEKWSKKGYKR</sequence>
<dbReference type="SMART" id="SM00388">
    <property type="entry name" value="HisKA"/>
    <property type="match status" value="1"/>
</dbReference>
<dbReference type="Gene3D" id="2.10.70.100">
    <property type="match status" value="1"/>
</dbReference>
<dbReference type="NCBIfam" id="TIGR00229">
    <property type="entry name" value="sensory_box"/>
    <property type="match status" value="3"/>
</dbReference>
<dbReference type="PROSITE" id="PS50112">
    <property type="entry name" value="PAS"/>
    <property type="match status" value="3"/>
</dbReference>
<evidence type="ECO:0000256" key="8">
    <source>
        <dbReference type="PROSITE-ProRule" id="PRU00169"/>
    </source>
</evidence>
<comment type="function">
    <text evidence="7">May play the central regulatory role in sporulation. It may be an element of the effector pathway responsible for the activation of sporulation genes in response to nutritional stress. Spo0A may act in concert with spo0H (a sigma factor) to control the expression of some genes that are critical to the sporulation process.</text>
</comment>
<keyword evidence="4 8" id="KW-0597">Phosphoprotein</keyword>
<feature type="domain" description="PAS" evidence="11">
    <location>
        <begin position="257"/>
        <end position="299"/>
    </location>
</feature>
<feature type="domain" description="PAC" evidence="12">
    <location>
        <begin position="204"/>
        <end position="256"/>
    </location>
</feature>
<dbReference type="PROSITE" id="PS50110">
    <property type="entry name" value="RESPONSE_REGULATORY"/>
    <property type="match status" value="1"/>
</dbReference>
<dbReference type="Pfam" id="PF00072">
    <property type="entry name" value="Response_reg"/>
    <property type="match status" value="1"/>
</dbReference>
<keyword evidence="5" id="KW-0418">Kinase</keyword>
<feature type="domain" description="PAS" evidence="11">
    <location>
        <begin position="127"/>
        <end position="199"/>
    </location>
</feature>
<dbReference type="Gene3D" id="3.30.450.20">
    <property type="entry name" value="PAS domain"/>
    <property type="match status" value="3"/>
</dbReference>
<evidence type="ECO:0000256" key="3">
    <source>
        <dbReference type="ARBA" id="ARBA00018672"/>
    </source>
</evidence>
<dbReference type="SMART" id="SM00448">
    <property type="entry name" value="REC"/>
    <property type="match status" value="1"/>
</dbReference>
<dbReference type="SUPFAM" id="SSF55785">
    <property type="entry name" value="PYP-like sensor domain (PAS domain)"/>
    <property type="match status" value="3"/>
</dbReference>
<dbReference type="InterPro" id="IPR005467">
    <property type="entry name" value="His_kinase_dom"/>
</dbReference>
<dbReference type="Gene3D" id="3.40.50.2300">
    <property type="match status" value="1"/>
</dbReference>
<dbReference type="Pfam" id="PF02518">
    <property type="entry name" value="HATPase_c"/>
    <property type="match status" value="1"/>
</dbReference>
<dbReference type="InterPro" id="IPR000700">
    <property type="entry name" value="PAS-assoc_C"/>
</dbReference>
<organism evidence="13 14">
    <name type="scientific">Clostridium tanneri</name>
    <dbReference type="NCBI Taxonomy" id="3037988"/>
    <lineage>
        <taxon>Bacteria</taxon>
        <taxon>Bacillati</taxon>
        <taxon>Bacillota</taxon>
        <taxon>Clostridia</taxon>
        <taxon>Eubacteriales</taxon>
        <taxon>Clostridiaceae</taxon>
        <taxon>Clostridium</taxon>
    </lineage>
</organism>
<dbReference type="Pfam" id="PF13426">
    <property type="entry name" value="PAS_9"/>
    <property type="match status" value="1"/>
</dbReference>
<dbReference type="CDD" id="cd17546">
    <property type="entry name" value="REC_hyHK_CKI1_RcsC-like"/>
    <property type="match status" value="1"/>
</dbReference>
<dbReference type="SUPFAM" id="SSF47384">
    <property type="entry name" value="Homodimeric domain of signal transducing histidine kinase"/>
    <property type="match status" value="1"/>
</dbReference>
<evidence type="ECO:0000256" key="6">
    <source>
        <dbReference type="ARBA" id="ARBA00023012"/>
    </source>
</evidence>
<feature type="domain" description="PAC" evidence="12">
    <location>
        <begin position="332"/>
        <end position="382"/>
    </location>
</feature>
<dbReference type="PROSITE" id="PS50113">
    <property type="entry name" value="PAC"/>
    <property type="match status" value="2"/>
</dbReference>
<dbReference type="InterPro" id="IPR003661">
    <property type="entry name" value="HisK_dim/P_dom"/>
</dbReference>
<comment type="caution">
    <text evidence="13">The sequence shown here is derived from an EMBL/GenBank/DDBJ whole genome shotgun (WGS) entry which is preliminary data.</text>
</comment>
<gene>
    <name evidence="13" type="ORF">P8V03_04235</name>
</gene>
<dbReference type="SMART" id="SM00091">
    <property type="entry name" value="PAS"/>
    <property type="match status" value="3"/>
</dbReference>
<dbReference type="CDD" id="cd00130">
    <property type="entry name" value="PAS"/>
    <property type="match status" value="3"/>
</dbReference>
<evidence type="ECO:0000256" key="1">
    <source>
        <dbReference type="ARBA" id="ARBA00000085"/>
    </source>
</evidence>
<dbReference type="SMART" id="SM00387">
    <property type="entry name" value="HATPase_c"/>
    <property type="match status" value="1"/>
</dbReference>
<dbReference type="PRINTS" id="PR00344">
    <property type="entry name" value="BCTRLSENSOR"/>
</dbReference>
<dbReference type="Gene3D" id="1.10.287.130">
    <property type="match status" value="1"/>
</dbReference>
<dbReference type="InterPro" id="IPR013655">
    <property type="entry name" value="PAS_fold_3"/>
</dbReference>
<dbReference type="Gene3D" id="3.30.565.10">
    <property type="entry name" value="Histidine kinase-like ATPase, C-terminal domain"/>
    <property type="match status" value="1"/>
</dbReference>
<proteinExistence type="predicted"/>
<dbReference type="InterPro" id="IPR011006">
    <property type="entry name" value="CheY-like_superfamily"/>
</dbReference>
<evidence type="ECO:0000259" key="10">
    <source>
        <dbReference type="PROSITE" id="PS50110"/>
    </source>
</evidence>
<feature type="domain" description="Histidine kinase" evidence="9">
    <location>
        <begin position="400"/>
        <end position="621"/>
    </location>
</feature>
<dbReference type="InterPro" id="IPR036890">
    <property type="entry name" value="HATPase_C_sf"/>
</dbReference>
<dbReference type="RefSeq" id="WP_318796926.1">
    <property type="nucleotide sequence ID" value="NZ_JARUJP010000003.1"/>
</dbReference>
<dbReference type="SUPFAM" id="SSF55874">
    <property type="entry name" value="ATPase domain of HSP90 chaperone/DNA topoisomerase II/histidine kinase"/>
    <property type="match status" value="1"/>
</dbReference>
<dbReference type="CDD" id="cd16922">
    <property type="entry name" value="HATPase_EvgS-ArcB-TorS-like"/>
    <property type="match status" value="1"/>
</dbReference>
<evidence type="ECO:0000259" key="9">
    <source>
        <dbReference type="PROSITE" id="PS50109"/>
    </source>
</evidence>
<reference evidence="13 14" key="1">
    <citation type="submission" date="2023-04" db="EMBL/GenBank/DDBJ databases">
        <title>Clostridium tannerae sp. nov., isolated from the fecal material of an alpaca.</title>
        <authorList>
            <person name="Miller S."/>
            <person name="Hendry M."/>
            <person name="King J."/>
            <person name="Sankaranarayanan K."/>
            <person name="Lawson P.A."/>
        </authorList>
    </citation>
    <scope>NUCLEOTIDE SEQUENCE [LARGE SCALE GENOMIC DNA]</scope>
    <source>
        <strain evidence="13 14">A1-XYC3</strain>
    </source>
</reference>
<keyword evidence="14" id="KW-1185">Reference proteome</keyword>
<dbReference type="PANTHER" id="PTHR45339:SF3">
    <property type="entry name" value="HISTIDINE KINASE"/>
    <property type="match status" value="1"/>
</dbReference>
<name>A0ABU4JQG8_9CLOT</name>
<dbReference type="InterPro" id="IPR001789">
    <property type="entry name" value="Sig_transdc_resp-reg_receiver"/>
</dbReference>
<evidence type="ECO:0000313" key="14">
    <source>
        <dbReference type="Proteomes" id="UP001281656"/>
    </source>
</evidence>
<evidence type="ECO:0000256" key="4">
    <source>
        <dbReference type="ARBA" id="ARBA00022553"/>
    </source>
</evidence>
<comment type="catalytic activity">
    <reaction evidence="1">
        <text>ATP + protein L-histidine = ADP + protein N-phospho-L-histidine.</text>
        <dbReference type="EC" id="2.7.13.3"/>
    </reaction>
</comment>
<evidence type="ECO:0000256" key="5">
    <source>
        <dbReference type="ARBA" id="ARBA00022777"/>
    </source>
</evidence>